<proteinExistence type="predicted"/>
<dbReference type="OrthoDB" id="160645at2759"/>
<dbReference type="EMBL" id="ML121528">
    <property type="protein sequence ID" value="RPB29170.1"/>
    <property type="molecule type" value="Genomic_DNA"/>
</dbReference>
<gene>
    <name evidence="4" type="ORF">L211DRAFT_817495</name>
</gene>
<dbReference type="InParanoid" id="A0A3N4M294"/>
<feature type="domain" description="DUF7223" evidence="3">
    <location>
        <begin position="286"/>
        <end position="531"/>
    </location>
</feature>
<feature type="domain" description="DUF7029" evidence="2">
    <location>
        <begin position="77"/>
        <end position="179"/>
    </location>
</feature>
<feature type="region of interest" description="Disordered" evidence="1">
    <location>
        <begin position="529"/>
        <end position="563"/>
    </location>
</feature>
<evidence type="ECO:0000313" key="4">
    <source>
        <dbReference type="EMBL" id="RPB29170.1"/>
    </source>
</evidence>
<feature type="compositionally biased region" description="Pro residues" evidence="1">
    <location>
        <begin position="541"/>
        <end position="551"/>
    </location>
</feature>
<dbReference type="InterPro" id="IPR054293">
    <property type="entry name" value="DUF7029"/>
</dbReference>
<dbReference type="Pfam" id="PF23865">
    <property type="entry name" value="DUF7223"/>
    <property type="match status" value="1"/>
</dbReference>
<evidence type="ECO:0000256" key="1">
    <source>
        <dbReference type="SAM" id="MobiDB-lite"/>
    </source>
</evidence>
<dbReference type="AlphaFoldDB" id="A0A3N4M294"/>
<protein>
    <submittedName>
        <fullName evidence="4">Uncharacterized protein</fullName>
    </submittedName>
</protein>
<evidence type="ECO:0000313" key="5">
    <source>
        <dbReference type="Proteomes" id="UP000267821"/>
    </source>
</evidence>
<evidence type="ECO:0000259" key="2">
    <source>
        <dbReference type="Pfam" id="PF22974"/>
    </source>
</evidence>
<dbReference type="STRING" id="1051890.A0A3N4M294"/>
<sequence length="594" mass="65905">MNLQPIQELQTKTDRRGITKLKPVRLDHLHGVRRRDTEKDYQRLDLAQEAFMIYAAHEAENKGVMMANMTLFAPGGVPVILMERFEGLTKAVDCSIEKDGSIGLTLLDQKGFEYAKKAWDWINAADNDEFIMVTDHEGCAPGNERKAYHVYNIEYDTKNLVVKLFATHAPWEEIAGNYDLKFATYQGGGKVPGSSRAQAATEKFQARGIFDKFTDWVSNKVDKTKEKLNGLKDKFGDSFDSIVKELGEVGDKTIDEAYTWDINKGSPGQRVNIYTDILNPNDPRQILDCTDCYTKGQVKFVGHLRVENFVAREAWFSIAPENIEVNVKLNLKLKATEGEPLAKSLDIFSVPFAGITIPSIFNLGPKVEYEVSLTTDIKNDLDISFGSRATIPNGALMKATIPDFDKSEVSGWDDSKMESLPFEINSGSVDAEFKFSASPVIGVQIYAIGIVSYEAALKVHMPRVKTKFTSFEDPAGACEKSDTAETKGVRSNTEAAFALDFVVGEDKIVETKPPFFEKTLWEHKLPATEGCTPVGERRVPKTPPSPTPKNPKAPAEVTPPGDVQKVNQGLLKLLQMVAGKAKKPFRQKTQGSSQ</sequence>
<organism evidence="4 5">
    <name type="scientific">Terfezia boudieri ATCC MYA-4762</name>
    <dbReference type="NCBI Taxonomy" id="1051890"/>
    <lineage>
        <taxon>Eukaryota</taxon>
        <taxon>Fungi</taxon>
        <taxon>Dikarya</taxon>
        <taxon>Ascomycota</taxon>
        <taxon>Pezizomycotina</taxon>
        <taxon>Pezizomycetes</taxon>
        <taxon>Pezizales</taxon>
        <taxon>Pezizaceae</taxon>
        <taxon>Terfezia</taxon>
    </lineage>
</organism>
<reference evidence="4 5" key="1">
    <citation type="journal article" date="2018" name="Nat. Ecol. Evol.">
        <title>Pezizomycetes genomes reveal the molecular basis of ectomycorrhizal truffle lifestyle.</title>
        <authorList>
            <person name="Murat C."/>
            <person name="Payen T."/>
            <person name="Noel B."/>
            <person name="Kuo A."/>
            <person name="Morin E."/>
            <person name="Chen J."/>
            <person name="Kohler A."/>
            <person name="Krizsan K."/>
            <person name="Balestrini R."/>
            <person name="Da Silva C."/>
            <person name="Montanini B."/>
            <person name="Hainaut M."/>
            <person name="Levati E."/>
            <person name="Barry K.W."/>
            <person name="Belfiori B."/>
            <person name="Cichocki N."/>
            <person name="Clum A."/>
            <person name="Dockter R.B."/>
            <person name="Fauchery L."/>
            <person name="Guy J."/>
            <person name="Iotti M."/>
            <person name="Le Tacon F."/>
            <person name="Lindquist E.A."/>
            <person name="Lipzen A."/>
            <person name="Malagnac F."/>
            <person name="Mello A."/>
            <person name="Molinier V."/>
            <person name="Miyauchi S."/>
            <person name="Poulain J."/>
            <person name="Riccioni C."/>
            <person name="Rubini A."/>
            <person name="Sitrit Y."/>
            <person name="Splivallo R."/>
            <person name="Traeger S."/>
            <person name="Wang M."/>
            <person name="Zifcakova L."/>
            <person name="Wipf D."/>
            <person name="Zambonelli A."/>
            <person name="Paolocci F."/>
            <person name="Nowrousian M."/>
            <person name="Ottonello S."/>
            <person name="Baldrian P."/>
            <person name="Spatafora J.W."/>
            <person name="Henrissat B."/>
            <person name="Nagy L.G."/>
            <person name="Aury J.M."/>
            <person name="Wincker P."/>
            <person name="Grigoriev I.V."/>
            <person name="Bonfante P."/>
            <person name="Martin F.M."/>
        </authorList>
    </citation>
    <scope>NUCLEOTIDE SEQUENCE [LARGE SCALE GENOMIC DNA]</scope>
    <source>
        <strain evidence="4 5">ATCC MYA-4762</strain>
    </source>
</reference>
<dbReference type="InterPro" id="IPR055647">
    <property type="entry name" value="DUF7223"/>
</dbReference>
<dbReference type="Pfam" id="PF22974">
    <property type="entry name" value="DUF7029"/>
    <property type="match status" value="1"/>
</dbReference>
<name>A0A3N4M294_9PEZI</name>
<evidence type="ECO:0000259" key="3">
    <source>
        <dbReference type="Pfam" id="PF23865"/>
    </source>
</evidence>
<accession>A0A3N4M294</accession>
<keyword evidence="5" id="KW-1185">Reference proteome</keyword>
<dbReference type="Proteomes" id="UP000267821">
    <property type="component" value="Unassembled WGS sequence"/>
</dbReference>